<evidence type="ECO:0000313" key="6">
    <source>
        <dbReference type="EMBL" id="AOM77167.1"/>
    </source>
</evidence>
<dbReference type="AlphaFoldDB" id="A0A1D7QER8"/>
<comment type="similarity">
    <text evidence="2">Belongs to the LemA family.</text>
</comment>
<dbReference type="SUPFAM" id="SSF140478">
    <property type="entry name" value="LemA-like"/>
    <property type="match status" value="1"/>
</dbReference>
<keyword evidence="7" id="KW-1185">Reference proteome</keyword>
<dbReference type="InterPro" id="IPR023353">
    <property type="entry name" value="LemA-like_dom_sf"/>
</dbReference>
<evidence type="ECO:0000256" key="1">
    <source>
        <dbReference type="ARBA" id="ARBA00004167"/>
    </source>
</evidence>
<keyword evidence="5" id="KW-0472">Membrane</keyword>
<name>A0A1D7QER8_9SPHI</name>
<dbReference type="Proteomes" id="UP000094313">
    <property type="component" value="Chromosome"/>
</dbReference>
<dbReference type="PANTHER" id="PTHR34478">
    <property type="entry name" value="PROTEIN LEMA"/>
    <property type="match status" value="1"/>
</dbReference>
<gene>
    <name evidence="6" type="ORF">BFS30_08295</name>
</gene>
<dbReference type="OrthoDB" id="9804152at2"/>
<dbReference type="KEGG" id="psty:BFS30_08295"/>
<keyword evidence="4" id="KW-1133">Transmembrane helix</keyword>
<dbReference type="PROSITE" id="PS51257">
    <property type="entry name" value="PROKAR_LIPOPROTEIN"/>
    <property type="match status" value="1"/>
</dbReference>
<dbReference type="EMBL" id="CP017141">
    <property type="protein sequence ID" value="AOM77167.1"/>
    <property type="molecule type" value="Genomic_DNA"/>
</dbReference>
<evidence type="ECO:0000256" key="3">
    <source>
        <dbReference type="ARBA" id="ARBA00022692"/>
    </source>
</evidence>
<sequence>MKKTVLAIVAILVLFVAISGCGYNGLVKLDEDVKAKWNQVETQYQRRADLIPNLVNTVKGAAKFEQSTLTQVTEARAKATQVTIDPDKLTPENIEKYQAAQGQVSQALGRLLMVTENYPELKATEQFRDVSAELAGTENRIGVARKDFNESVQVYNTKVRSFPNNITAGLFGFSQKAGFKAEAGSEKAPKVEF</sequence>
<evidence type="ECO:0000256" key="4">
    <source>
        <dbReference type="ARBA" id="ARBA00022989"/>
    </source>
</evidence>
<dbReference type="Pfam" id="PF04011">
    <property type="entry name" value="LemA"/>
    <property type="match status" value="1"/>
</dbReference>
<dbReference type="GO" id="GO:0016020">
    <property type="term" value="C:membrane"/>
    <property type="evidence" value="ECO:0007669"/>
    <property type="project" value="UniProtKB-SubCell"/>
</dbReference>
<evidence type="ECO:0000256" key="2">
    <source>
        <dbReference type="ARBA" id="ARBA00008854"/>
    </source>
</evidence>
<dbReference type="InterPro" id="IPR007156">
    <property type="entry name" value="MamQ_LemA"/>
</dbReference>
<accession>A0A1D7QER8</accession>
<dbReference type="PANTHER" id="PTHR34478:SF2">
    <property type="entry name" value="MEMBRANE PROTEIN"/>
    <property type="match status" value="1"/>
</dbReference>
<protein>
    <submittedName>
        <fullName evidence="6">LemA family protein</fullName>
    </submittedName>
</protein>
<organism evidence="6 7">
    <name type="scientific">Pedobacter steynii</name>
    <dbReference type="NCBI Taxonomy" id="430522"/>
    <lineage>
        <taxon>Bacteria</taxon>
        <taxon>Pseudomonadati</taxon>
        <taxon>Bacteroidota</taxon>
        <taxon>Sphingobacteriia</taxon>
        <taxon>Sphingobacteriales</taxon>
        <taxon>Sphingobacteriaceae</taxon>
        <taxon>Pedobacter</taxon>
    </lineage>
</organism>
<evidence type="ECO:0000256" key="5">
    <source>
        <dbReference type="ARBA" id="ARBA00023136"/>
    </source>
</evidence>
<dbReference type="RefSeq" id="WP_069378860.1">
    <property type="nucleotide sequence ID" value="NZ_CP017141.1"/>
</dbReference>
<comment type="subcellular location">
    <subcellularLocation>
        <location evidence="1">Membrane</location>
        <topology evidence="1">Single-pass membrane protein</topology>
    </subcellularLocation>
</comment>
<reference evidence="6 7" key="1">
    <citation type="submission" date="2016-08" db="EMBL/GenBank/DDBJ databases">
        <authorList>
            <person name="Seilhamer J.J."/>
        </authorList>
    </citation>
    <scope>NUCLEOTIDE SEQUENCE [LARGE SCALE GENOMIC DNA]</scope>
    <source>
        <strain evidence="6 7">DX4</strain>
    </source>
</reference>
<keyword evidence="3" id="KW-0812">Transmembrane</keyword>
<proteinExistence type="inferred from homology"/>
<evidence type="ECO:0000313" key="7">
    <source>
        <dbReference type="Proteomes" id="UP000094313"/>
    </source>
</evidence>
<dbReference type="Gene3D" id="1.20.1440.20">
    <property type="entry name" value="LemA-like domain"/>
    <property type="match status" value="1"/>
</dbReference>